<dbReference type="EMBL" id="CACRXK020000068">
    <property type="protein sequence ID" value="CAB3977752.1"/>
    <property type="molecule type" value="Genomic_DNA"/>
</dbReference>
<evidence type="ECO:0000313" key="2">
    <source>
        <dbReference type="Proteomes" id="UP001152795"/>
    </source>
</evidence>
<dbReference type="AlphaFoldDB" id="A0A7D9D5X0"/>
<dbReference type="PANTHER" id="PTHR38681:SF1">
    <property type="entry name" value="RETROVIRUS-RELATED POL POLYPROTEIN FROM TRANSPOSON 412-LIKE PROTEIN"/>
    <property type="match status" value="1"/>
</dbReference>
<keyword evidence="2" id="KW-1185">Reference proteome</keyword>
<dbReference type="PANTHER" id="PTHR38681">
    <property type="entry name" value="RETROVIRUS-RELATED POL POLYPROTEIN FROM TRANSPOSON 412-LIKE PROTEIN-RELATED"/>
    <property type="match status" value="1"/>
</dbReference>
<evidence type="ECO:0000313" key="1">
    <source>
        <dbReference type="EMBL" id="CAB3977752.1"/>
    </source>
</evidence>
<accession>A0A7D9D5X0</accession>
<proteinExistence type="predicted"/>
<reference evidence="1" key="1">
    <citation type="submission" date="2020-04" db="EMBL/GenBank/DDBJ databases">
        <authorList>
            <person name="Alioto T."/>
            <person name="Alioto T."/>
            <person name="Gomez Garrido J."/>
        </authorList>
    </citation>
    <scope>NUCLEOTIDE SEQUENCE</scope>
    <source>
        <strain evidence="1">A484AB</strain>
    </source>
</reference>
<protein>
    <submittedName>
        <fullName evidence="1">Uncharacterized protein</fullName>
    </submittedName>
</protein>
<gene>
    <name evidence="1" type="ORF">PACLA_8A054504</name>
</gene>
<dbReference type="Proteomes" id="UP001152795">
    <property type="component" value="Unassembled WGS sequence"/>
</dbReference>
<dbReference type="OrthoDB" id="6433583at2759"/>
<sequence>MAAKTGAKVLPASNGHHALDPPDTMHQQRPVPPQNYGLPPSYTPRALQQATHVYVRHDAVKSAFQRPYDGPFLVIQRTDKFFTLNTNGCGVSINRLKPAFLEKRNDPPLKPTTHPMTPVSPDAIEPLLPTVLPTPSLTTRSGRTGFLCQNVVFTIHGV</sequence>
<comment type="caution">
    <text evidence="1">The sequence shown here is derived from an EMBL/GenBank/DDBJ whole genome shotgun (WGS) entry which is preliminary data.</text>
</comment>
<organism evidence="1 2">
    <name type="scientific">Paramuricea clavata</name>
    <name type="common">Red gorgonian</name>
    <name type="synonym">Violescent sea-whip</name>
    <dbReference type="NCBI Taxonomy" id="317549"/>
    <lineage>
        <taxon>Eukaryota</taxon>
        <taxon>Metazoa</taxon>
        <taxon>Cnidaria</taxon>
        <taxon>Anthozoa</taxon>
        <taxon>Octocorallia</taxon>
        <taxon>Malacalcyonacea</taxon>
        <taxon>Plexauridae</taxon>
        <taxon>Paramuricea</taxon>
    </lineage>
</organism>
<name>A0A7D9D5X0_PARCT</name>